<evidence type="ECO:0000256" key="1">
    <source>
        <dbReference type="ARBA" id="ARBA00004123"/>
    </source>
</evidence>
<dbReference type="PROSITE" id="PS00598">
    <property type="entry name" value="CHROMO_1"/>
    <property type="match status" value="1"/>
</dbReference>
<feature type="domain" description="Chromo" evidence="3">
    <location>
        <begin position="28"/>
        <end position="68"/>
    </location>
</feature>
<protein>
    <submittedName>
        <fullName evidence="5">Chromo domain-containing protein</fullName>
    </submittedName>
</protein>
<reference evidence="5" key="3">
    <citation type="submission" date="2016-06" db="UniProtKB">
        <authorList>
            <consortium name="WormBaseParasite"/>
        </authorList>
    </citation>
    <scope>IDENTIFICATION</scope>
</reference>
<dbReference type="Pfam" id="PF00385">
    <property type="entry name" value="Chromo"/>
    <property type="match status" value="1"/>
</dbReference>
<dbReference type="InterPro" id="IPR016197">
    <property type="entry name" value="Chromo-like_dom_sf"/>
</dbReference>
<dbReference type="CDD" id="cd00024">
    <property type="entry name" value="CD_CSD"/>
    <property type="match status" value="1"/>
</dbReference>
<dbReference type="SMART" id="SM00298">
    <property type="entry name" value="CHROMO"/>
    <property type="match status" value="1"/>
</dbReference>
<name>A0A183BXS2_GLOPA</name>
<accession>A0A183BXS2</accession>
<evidence type="ECO:0000256" key="2">
    <source>
        <dbReference type="ARBA" id="ARBA00023242"/>
    </source>
</evidence>
<organism evidence="4 5">
    <name type="scientific">Globodera pallida</name>
    <name type="common">Potato cyst nematode worm</name>
    <name type="synonym">Heterodera pallida</name>
    <dbReference type="NCBI Taxonomy" id="36090"/>
    <lineage>
        <taxon>Eukaryota</taxon>
        <taxon>Metazoa</taxon>
        <taxon>Ecdysozoa</taxon>
        <taxon>Nematoda</taxon>
        <taxon>Chromadorea</taxon>
        <taxon>Rhabditida</taxon>
        <taxon>Tylenchina</taxon>
        <taxon>Tylenchomorpha</taxon>
        <taxon>Tylenchoidea</taxon>
        <taxon>Heteroderidae</taxon>
        <taxon>Heteroderinae</taxon>
        <taxon>Globodera</taxon>
    </lineage>
</organism>
<proteinExistence type="predicted"/>
<dbReference type="InterPro" id="IPR017984">
    <property type="entry name" value="Chromo_dom_subgr"/>
</dbReference>
<dbReference type="PROSITE" id="PS50013">
    <property type="entry name" value="CHROMO_2"/>
    <property type="match status" value="1"/>
</dbReference>
<dbReference type="SUPFAM" id="SSF54160">
    <property type="entry name" value="Chromo domain-like"/>
    <property type="match status" value="1"/>
</dbReference>
<dbReference type="GO" id="GO:0005634">
    <property type="term" value="C:nucleus"/>
    <property type="evidence" value="ECO:0007669"/>
    <property type="project" value="UniProtKB-SubCell"/>
</dbReference>
<dbReference type="Proteomes" id="UP000050741">
    <property type="component" value="Unassembled WGS sequence"/>
</dbReference>
<dbReference type="AlphaFoldDB" id="A0A183BXS2"/>
<reference evidence="4" key="2">
    <citation type="submission" date="2014-05" db="EMBL/GenBank/DDBJ databases">
        <title>The genome and life-stage specific transcriptomes of Globodera pallida elucidate key aspects of plant parasitism by a cyst nematode.</title>
        <authorList>
            <person name="Cotton J.A."/>
            <person name="Lilley C.J."/>
            <person name="Jones L.M."/>
            <person name="Kikuchi T."/>
            <person name="Reid A.J."/>
            <person name="Thorpe P."/>
            <person name="Tsai I.J."/>
            <person name="Beasley H."/>
            <person name="Blok V."/>
            <person name="Cock P.J.A."/>
            <person name="Van den Akker S.E."/>
            <person name="Holroyd N."/>
            <person name="Hunt M."/>
            <person name="Mantelin S."/>
            <person name="Naghra H."/>
            <person name="Pain A."/>
            <person name="Palomares-Rius J.E."/>
            <person name="Zarowiecki M."/>
            <person name="Berriman M."/>
            <person name="Jones J.T."/>
            <person name="Urwin P.E."/>
        </authorList>
    </citation>
    <scope>NUCLEOTIDE SEQUENCE [LARGE SCALE GENOMIC DNA]</scope>
    <source>
        <strain evidence="4">Lindley</strain>
    </source>
</reference>
<dbReference type="PRINTS" id="PR00504">
    <property type="entry name" value="CHROMODOMAIN"/>
</dbReference>
<keyword evidence="4" id="KW-1185">Reference proteome</keyword>
<keyword evidence="2" id="KW-0539">Nucleus</keyword>
<evidence type="ECO:0000313" key="5">
    <source>
        <dbReference type="WBParaSite" id="GPLIN_000541200"/>
    </source>
</evidence>
<reference evidence="4" key="1">
    <citation type="submission" date="2013-12" db="EMBL/GenBank/DDBJ databases">
        <authorList>
            <person name="Aslett M."/>
        </authorList>
    </citation>
    <scope>NUCLEOTIDE SEQUENCE [LARGE SCALE GENOMIC DNA]</scope>
    <source>
        <strain evidence="4">Lindley</strain>
    </source>
</reference>
<dbReference type="InterPro" id="IPR023779">
    <property type="entry name" value="Chromodomain_CS"/>
</dbReference>
<evidence type="ECO:0000259" key="3">
    <source>
        <dbReference type="PROSITE" id="PS50013"/>
    </source>
</evidence>
<evidence type="ECO:0000313" key="4">
    <source>
        <dbReference type="Proteomes" id="UP000050741"/>
    </source>
</evidence>
<dbReference type="InterPro" id="IPR000953">
    <property type="entry name" value="Chromo/chromo_shadow_dom"/>
</dbReference>
<comment type="subcellular location">
    <subcellularLocation>
        <location evidence="1">Nucleus</location>
    </subcellularLocation>
</comment>
<dbReference type="PANTHER" id="PTHR22812">
    <property type="entry name" value="CHROMOBOX PROTEIN"/>
    <property type="match status" value="1"/>
</dbReference>
<dbReference type="InterPro" id="IPR023780">
    <property type="entry name" value="Chromo_domain"/>
</dbReference>
<dbReference type="InterPro" id="IPR051219">
    <property type="entry name" value="Heterochromatin_chromo-domain"/>
</dbReference>
<dbReference type="WBParaSite" id="GPLIN_000541200">
    <property type="protein sequence ID" value="GPLIN_000541200"/>
    <property type="gene ID" value="GPLIN_000541200"/>
</dbReference>
<sequence>MKSRSNPYGGKPSGKILSVDEDEIEKFYQVEKILDCRTSSDGTVEYLVKWRGYSSDDNSWEPASGLLCGAEEYRQKALEQERYENYFLEEAGVVPDVILGVDRYRAPGDCEIMMALMSYTDGRVEFVPTKLLRNHTVAAIMLIDFYEQRVHLH</sequence>
<dbReference type="Gene3D" id="2.40.50.40">
    <property type="match status" value="1"/>
</dbReference>